<comment type="caution">
    <text evidence="8">The sequence shown here is derived from an EMBL/GenBank/DDBJ whole genome shotgun (WGS) entry which is preliminary data.</text>
</comment>
<keyword evidence="1" id="KW-0675">Receptor</keyword>
<dbReference type="SUPFAM" id="SSF55785">
    <property type="entry name" value="PYP-like sensor domain (PAS domain)"/>
    <property type="match status" value="1"/>
</dbReference>
<organism evidence="8 9">
    <name type="scientific">Ostreobium quekettii</name>
    <dbReference type="NCBI Taxonomy" id="121088"/>
    <lineage>
        <taxon>Eukaryota</taxon>
        <taxon>Viridiplantae</taxon>
        <taxon>Chlorophyta</taxon>
        <taxon>core chlorophytes</taxon>
        <taxon>Ulvophyceae</taxon>
        <taxon>TCBD clade</taxon>
        <taxon>Bryopsidales</taxon>
        <taxon>Ostreobineae</taxon>
        <taxon>Ostreobiaceae</taxon>
        <taxon>Ostreobium</taxon>
    </lineage>
</organism>
<evidence type="ECO:0000256" key="5">
    <source>
        <dbReference type="ARBA" id="ARBA00022991"/>
    </source>
</evidence>
<dbReference type="InterPro" id="IPR035965">
    <property type="entry name" value="PAS-like_dom_sf"/>
</dbReference>
<name>A0A8S1J309_9CHLO</name>
<sequence>SLANIQQSLVLVDPNGPDMPIVHAGQGFLQLTGYPRDKVIGYNCRFLQGMDTDPKAVAKVRAAVAAQPPKPVTATLLNYRYDGTPFWNYLHISPVRGADGEVVYLVGVQVDVTESGDAGAPLLGAVSLKHKLLHAGTVGKVKVAVRSLAGGDRGLRRSLDNLELTRRGSIGNS</sequence>
<keyword evidence="4" id="KW-0288">FMN</keyword>
<keyword evidence="5" id="KW-0157">Chromophore</keyword>
<evidence type="ECO:0000313" key="9">
    <source>
        <dbReference type="Proteomes" id="UP000708148"/>
    </source>
</evidence>
<dbReference type="GO" id="GO:0009881">
    <property type="term" value="F:photoreceptor activity"/>
    <property type="evidence" value="ECO:0007669"/>
    <property type="project" value="UniProtKB-KW"/>
</dbReference>
<dbReference type="InterPro" id="IPR001610">
    <property type="entry name" value="PAC"/>
</dbReference>
<dbReference type="AlphaFoldDB" id="A0A8S1J309"/>
<evidence type="ECO:0000259" key="6">
    <source>
        <dbReference type="PROSITE" id="PS50112"/>
    </source>
</evidence>
<evidence type="ECO:0000256" key="2">
    <source>
        <dbReference type="ARBA" id="ARBA00022606"/>
    </source>
</evidence>
<dbReference type="PROSITE" id="PS50113">
    <property type="entry name" value="PAC"/>
    <property type="match status" value="1"/>
</dbReference>
<dbReference type="CDD" id="cd00130">
    <property type="entry name" value="PAS"/>
    <property type="match status" value="1"/>
</dbReference>
<dbReference type="PROSITE" id="PS50112">
    <property type="entry name" value="PAS"/>
    <property type="match status" value="1"/>
</dbReference>
<dbReference type="Gene3D" id="3.30.450.20">
    <property type="entry name" value="PAS domain"/>
    <property type="match status" value="1"/>
</dbReference>
<evidence type="ECO:0000256" key="3">
    <source>
        <dbReference type="ARBA" id="ARBA00022630"/>
    </source>
</evidence>
<evidence type="ECO:0008006" key="10">
    <source>
        <dbReference type="Google" id="ProtNLM"/>
    </source>
</evidence>
<feature type="domain" description="PAC" evidence="7">
    <location>
        <begin position="70"/>
        <end position="124"/>
    </location>
</feature>
<dbReference type="PANTHER" id="PTHR47429">
    <property type="entry name" value="PROTEIN TWIN LOV 1"/>
    <property type="match status" value="1"/>
</dbReference>
<dbReference type="SMART" id="SM00086">
    <property type="entry name" value="PAC"/>
    <property type="match status" value="1"/>
</dbReference>
<dbReference type="OrthoDB" id="537316at2759"/>
<dbReference type="NCBIfam" id="TIGR00229">
    <property type="entry name" value="sensory_box"/>
    <property type="match status" value="1"/>
</dbReference>
<dbReference type="GO" id="GO:0009637">
    <property type="term" value="P:response to blue light"/>
    <property type="evidence" value="ECO:0007669"/>
    <property type="project" value="UniProtKB-ARBA"/>
</dbReference>
<protein>
    <recommendedName>
        <fullName evidence="10">LOV domain-containing protein</fullName>
    </recommendedName>
</protein>
<feature type="domain" description="PAS" evidence="6">
    <location>
        <begin position="1"/>
        <end position="41"/>
    </location>
</feature>
<evidence type="ECO:0000313" key="8">
    <source>
        <dbReference type="EMBL" id="CAD7701784.1"/>
    </source>
</evidence>
<dbReference type="PANTHER" id="PTHR47429:SF2">
    <property type="entry name" value="PROTEIN TWIN LOV 1"/>
    <property type="match status" value="1"/>
</dbReference>
<evidence type="ECO:0000256" key="1">
    <source>
        <dbReference type="ARBA" id="ARBA00022543"/>
    </source>
</evidence>
<dbReference type="GO" id="GO:0005634">
    <property type="term" value="C:nucleus"/>
    <property type="evidence" value="ECO:0007669"/>
    <property type="project" value="TreeGrafter"/>
</dbReference>
<dbReference type="Proteomes" id="UP000708148">
    <property type="component" value="Unassembled WGS sequence"/>
</dbReference>
<reference evidence="8" key="1">
    <citation type="submission" date="2020-12" db="EMBL/GenBank/DDBJ databases">
        <authorList>
            <person name="Iha C."/>
        </authorList>
    </citation>
    <scope>NUCLEOTIDE SEQUENCE</scope>
</reference>
<keyword evidence="9" id="KW-1185">Reference proteome</keyword>
<keyword evidence="1" id="KW-0600">Photoreceptor protein</keyword>
<gene>
    <name evidence="8" type="ORF">OSTQU699_LOCUS7141</name>
</gene>
<proteinExistence type="predicted"/>
<keyword evidence="2" id="KW-0716">Sensory transduction</keyword>
<dbReference type="EMBL" id="CAJHUC010001634">
    <property type="protein sequence ID" value="CAD7701784.1"/>
    <property type="molecule type" value="Genomic_DNA"/>
</dbReference>
<accession>A0A8S1J309</accession>
<keyword evidence="3" id="KW-0285">Flavoprotein</keyword>
<evidence type="ECO:0000259" key="7">
    <source>
        <dbReference type="PROSITE" id="PS50113"/>
    </source>
</evidence>
<dbReference type="InterPro" id="IPR000700">
    <property type="entry name" value="PAS-assoc_C"/>
</dbReference>
<feature type="non-terminal residue" evidence="8">
    <location>
        <position position="1"/>
    </location>
</feature>
<dbReference type="InterPro" id="IPR000014">
    <property type="entry name" value="PAS"/>
</dbReference>
<evidence type="ECO:0000256" key="4">
    <source>
        <dbReference type="ARBA" id="ARBA00022643"/>
    </source>
</evidence>
<dbReference type="Pfam" id="PF13426">
    <property type="entry name" value="PAS_9"/>
    <property type="match status" value="1"/>
</dbReference>